<dbReference type="CDD" id="cd06558">
    <property type="entry name" value="crotonase-like"/>
    <property type="match status" value="1"/>
</dbReference>
<accession>A0A9W6J2M8</accession>
<evidence type="ECO:0000256" key="3">
    <source>
        <dbReference type="RuleBase" id="RU003707"/>
    </source>
</evidence>
<protein>
    <submittedName>
        <fullName evidence="4">Enoyl-CoA hydratase</fullName>
    </submittedName>
</protein>
<evidence type="ECO:0000313" key="5">
    <source>
        <dbReference type="Proteomes" id="UP001143372"/>
    </source>
</evidence>
<reference evidence="4" key="2">
    <citation type="submission" date="2023-01" db="EMBL/GenBank/DDBJ databases">
        <authorList>
            <person name="Sun Q."/>
            <person name="Evtushenko L."/>
        </authorList>
    </citation>
    <scope>NUCLEOTIDE SEQUENCE</scope>
    <source>
        <strain evidence="4">VKM B-2347</strain>
    </source>
</reference>
<dbReference type="SUPFAM" id="SSF52096">
    <property type="entry name" value="ClpP/crotonase"/>
    <property type="match status" value="1"/>
</dbReference>
<organism evidence="4 5">
    <name type="scientific">Hansschlegelia plantiphila</name>
    <dbReference type="NCBI Taxonomy" id="374655"/>
    <lineage>
        <taxon>Bacteria</taxon>
        <taxon>Pseudomonadati</taxon>
        <taxon>Pseudomonadota</taxon>
        <taxon>Alphaproteobacteria</taxon>
        <taxon>Hyphomicrobiales</taxon>
        <taxon>Methylopilaceae</taxon>
        <taxon>Hansschlegelia</taxon>
    </lineage>
</organism>
<keyword evidence="5" id="KW-1185">Reference proteome</keyword>
<dbReference type="Gene3D" id="3.90.226.10">
    <property type="entry name" value="2-enoyl-CoA Hydratase, Chain A, domain 1"/>
    <property type="match status" value="1"/>
</dbReference>
<evidence type="ECO:0000256" key="1">
    <source>
        <dbReference type="ARBA" id="ARBA00005254"/>
    </source>
</evidence>
<dbReference type="RefSeq" id="WP_271168398.1">
    <property type="nucleotide sequence ID" value="NZ_BSFI01000007.1"/>
</dbReference>
<proteinExistence type="inferred from homology"/>
<gene>
    <name evidence="4" type="primary">paaG</name>
    <name evidence="4" type="ORF">GCM10008179_18120</name>
</gene>
<dbReference type="Pfam" id="PF00378">
    <property type="entry name" value="ECH_1"/>
    <property type="match status" value="1"/>
</dbReference>
<dbReference type="InterPro" id="IPR029045">
    <property type="entry name" value="ClpP/crotonase-like_dom_sf"/>
</dbReference>
<dbReference type="EMBL" id="BSFI01000007">
    <property type="protein sequence ID" value="GLK68174.1"/>
    <property type="molecule type" value="Genomic_DNA"/>
</dbReference>
<reference evidence="4" key="1">
    <citation type="journal article" date="2014" name="Int. J. Syst. Evol. Microbiol.">
        <title>Complete genome sequence of Corynebacterium casei LMG S-19264T (=DSM 44701T), isolated from a smear-ripened cheese.</title>
        <authorList>
            <consortium name="US DOE Joint Genome Institute (JGI-PGF)"/>
            <person name="Walter F."/>
            <person name="Albersmeier A."/>
            <person name="Kalinowski J."/>
            <person name="Ruckert C."/>
        </authorList>
    </citation>
    <scope>NUCLEOTIDE SEQUENCE</scope>
    <source>
        <strain evidence="4">VKM B-2347</strain>
    </source>
</reference>
<comment type="caution">
    <text evidence="4">The sequence shown here is derived from an EMBL/GenBank/DDBJ whole genome shotgun (WGS) entry which is preliminary data.</text>
</comment>
<evidence type="ECO:0000256" key="2">
    <source>
        <dbReference type="ARBA" id="ARBA00023239"/>
    </source>
</evidence>
<dbReference type="AlphaFoldDB" id="A0A9W6J2M8"/>
<comment type="similarity">
    <text evidence="1 3">Belongs to the enoyl-CoA hydratase/isomerase family.</text>
</comment>
<dbReference type="InterPro" id="IPR001753">
    <property type="entry name" value="Enoyl-CoA_hydra/iso"/>
</dbReference>
<dbReference type="GO" id="GO:0006635">
    <property type="term" value="P:fatty acid beta-oxidation"/>
    <property type="evidence" value="ECO:0007669"/>
    <property type="project" value="TreeGrafter"/>
</dbReference>
<sequence>MPTETRHGSLALSRYGDRATILIDRPAKKNALDEATWRAFVEVASDVAADPEIAVVTVRGAGGAFSAGADIAEFVALTTADDKRRNDFADAVRGGEEAVARMPQATIAAIEGPCVGGGCQIALACDLRIAAEGARFGVTPAKLGIVYPVVSTRRLIAAIGRSAAKDLLFTGRLIDAGEALAIGLIDKVVPHDALDGEVRALAERIAMNSRYSVTAAKRTIDAISDGDVDEAGLEALWRGGFAGEDLVEGARAFLDKRSPRFTWRRSAG</sequence>
<dbReference type="Gene3D" id="1.10.12.10">
    <property type="entry name" value="Lyase 2-enoyl-coa Hydratase, Chain A, domain 2"/>
    <property type="match status" value="1"/>
</dbReference>
<name>A0A9W6J2M8_9HYPH</name>
<dbReference type="InterPro" id="IPR018376">
    <property type="entry name" value="Enoyl-CoA_hyd/isom_CS"/>
</dbReference>
<dbReference type="InterPro" id="IPR014748">
    <property type="entry name" value="Enoyl-CoA_hydra_C"/>
</dbReference>
<dbReference type="PANTHER" id="PTHR11941">
    <property type="entry name" value="ENOYL-COA HYDRATASE-RELATED"/>
    <property type="match status" value="1"/>
</dbReference>
<keyword evidence="2" id="KW-0456">Lyase</keyword>
<evidence type="ECO:0000313" key="4">
    <source>
        <dbReference type="EMBL" id="GLK68174.1"/>
    </source>
</evidence>
<dbReference type="Proteomes" id="UP001143372">
    <property type="component" value="Unassembled WGS sequence"/>
</dbReference>
<dbReference type="GO" id="GO:0016829">
    <property type="term" value="F:lyase activity"/>
    <property type="evidence" value="ECO:0007669"/>
    <property type="project" value="UniProtKB-KW"/>
</dbReference>
<dbReference type="PROSITE" id="PS00166">
    <property type="entry name" value="ENOYL_COA_HYDRATASE"/>
    <property type="match status" value="1"/>
</dbReference>
<dbReference type="PANTHER" id="PTHR11941:SF54">
    <property type="entry name" value="ENOYL-COA HYDRATASE, MITOCHONDRIAL"/>
    <property type="match status" value="1"/>
</dbReference>